<reference evidence="1 2" key="1">
    <citation type="submission" date="2017-11" db="EMBL/GenBank/DDBJ databases">
        <title>Draft genome sequence of environmental isolate Aeromonas cavernicola sp. nov. MDC 2508.</title>
        <authorList>
            <person name="Colston S.M."/>
            <person name="Navarro A."/>
            <person name="Martinez-Murcia A.J."/>
            <person name="Graf J."/>
        </authorList>
    </citation>
    <scope>NUCLEOTIDE SEQUENCE [LARGE SCALE GENOMIC DNA]</scope>
    <source>
        <strain evidence="1 2">MDC 2508</strain>
    </source>
</reference>
<evidence type="ECO:0000313" key="1">
    <source>
        <dbReference type="EMBL" id="PJG57591.1"/>
    </source>
</evidence>
<sequence>MSSKASIWGRLRGAAVPIPSAPHAYTLGTGCLGTVMIKGHGELSLATARQEFPILGGPSPISAP</sequence>
<dbReference type="EMBL" id="PGGC01000195">
    <property type="protein sequence ID" value="PJG57591.1"/>
    <property type="molecule type" value="Genomic_DNA"/>
</dbReference>
<keyword evidence="2" id="KW-1185">Reference proteome</keyword>
<gene>
    <name evidence="1" type="ORF">CUC53_17150</name>
</gene>
<dbReference type="PROSITE" id="PS51257">
    <property type="entry name" value="PROKAR_LIPOPROTEIN"/>
    <property type="match status" value="1"/>
</dbReference>
<organism evidence="1 2">
    <name type="scientific">Aeromonas cavernicola</name>
    <dbReference type="NCBI Taxonomy" id="1006623"/>
    <lineage>
        <taxon>Bacteria</taxon>
        <taxon>Pseudomonadati</taxon>
        <taxon>Pseudomonadota</taxon>
        <taxon>Gammaproteobacteria</taxon>
        <taxon>Aeromonadales</taxon>
        <taxon>Aeromonadaceae</taxon>
        <taxon>Aeromonas</taxon>
    </lineage>
</organism>
<dbReference type="Proteomes" id="UP000235861">
    <property type="component" value="Unassembled WGS sequence"/>
</dbReference>
<dbReference type="AlphaFoldDB" id="A0A2H9U0Q3"/>
<comment type="caution">
    <text evidence="1">The sequence shown here is derived from an EMBL/GenBank/DDBJ whole genome shotgun (WGS) entry which is preliminary data.</text>
</comment>
<evidence type="ECO:0000313" key="2">
    <source>
        <dbReference type="Proteomes" id="UP000235861"/>
    </source>
</evidence>
<proteinExistence type="predicted"/>
<accession>A0A2H9U0Q3</accession>
<protein>
    <submittedName>
        <fullName evidence="1">Uncharacterized protein</fullName>
    </submittedName>
</protein>
<name>A0A2H9U0Q3_9GAMM</name>